<dbReference type="AlphaFoldDB" id="A0A660DUN1"/>
<organism evidence="1 2">
    <name type="scientific">Lactiplantibacillus mudanjiangensis</name>
    <dbReference type="NCBI Taxonomy" id="1296538"/>
    <lineage>
        <taxon>Bacteria</taxon>
        <taxon>Bacillati</taxon>
        <taxon>Bacillota</taxon>
        <taxon>Bacilli</taxon>
        <taxon>Lactobacillales</taxon>
        <taxon>Lactobacillaceae</taxon>
        <taxon>Lactiplantibacillus</taxon>
    </lineage>
</organism>
<reference evidence="1 2" key="1">
    <citation type="submission" date="2018-11" db="EMBL/GenBank/DDBJ databases">
        <authorList>
            <person name="Wuyts S."/>
        </authorList>
    </citation>
    <scope>NUCLEOTIDE SEQUENCE [LARGE SCALE GENOMIC DNA]</scope>
    <source>
        <strain evidence="1">Lactobacillus mudanjiangensis AMBF249</strain>
    </source>
</reference>
<evidence type="ECO:0000313" key="2">
    <source>
        <dbReference type="Proteomes" id="UP000289996"/>
    </source>
</evidence>
<proteinExistence type="predicted"/>
<accession>A0A660DUN1</accession>
<protein>
    <recommendedName>
        <fullName evidence="3">SnoaL-like domain-containing protein</fullName>
    </recommendedName>
</protein>
<dbReference type="Proteomes" id="UP000289996">
    <property type="component" value="Unassembled WGS sequence"/>
</dbReference>
<gene>
    <name evidence="1" type="ORF">MUDAN_MDHGFNIF_02191</name>
</gene>
<evidence type="ECO:0000313" key="1">
    <source>
        <dbReference type="EMBL" id="VDG27281.1"/>
    </source>
</evidence>
<sequence length="64" mass="7493">MTKNKQRALDYMQAVFTEKDMAKVETFFGNDWTQHNPSVKNGIQALRDVLTDNDMQWEPSIVME</sequence>
<dbReference type="InterPro" id="IPR032710">
    <property type="entry name" value="NTF2-like_dom_sf"/>
</dbReference>
<dbReference type="RefSeq" id="WP_225424706.1">
    <property type="nucleotide sequence ID" value="NZ_UYIE01000130.1"/>
</dbReference>
<evidence type="ECO:0008006" key="3">
    <source>
        <dbReference type="Google" id="ProtNLM"/>
    </source>
</evidence>
<dbReference type="EMBL" id="UYIG01000002">
    <property type="protein sequence ID" value="VDG27281.1"/>
    <property type="molecule type" value="Genomic_DNA"/>
</dbReference>
<name>A0A660DUN1_9LACO</name>
<keyword evidence="2" id="KW-1185">Reference proteome</keyword>
<dbReference type="Gene3D" id="3.10.450.50">
    <property type="match status" value="1"/>
</dbReference>
<dbReference type="SUPFAM" id="SSF54427">
    <property type="entry name" value="NTF2-like"/>
    <property type="match status" value="1"/>
</dbReference>